<evidence type="ECO:0000313" key="1">
    <source>
        <dbReference type="EMBL" id="RWR97436.1"/>
    </source>
</evidence>
<name>A0A443Q339_9MAGN</name>
<dbReference type="AlphaFoldDB" id="A0A443Q339"/>
<dbReference type="Proteomes" id="UP000283530">
    <property type="component" value="Unassembled WGS sequence"/>
</dbReference>
<organism evidence="1 2">
    <name type="scientific">Cinnamomum micranthum f. kanehirae</name>
    <dbReference type="NCBI Taxonomy" id="337451"/>
    <lineage>
        <taxon>Eukaryota</taxon>
        <taxon>Viridiplantae</taxon>
        <taxon>Streptophyta</taxon>
        <taxon>Embryophyta</taxon>
        <taxon>Tracheophyta</taxon>
        <taxon>Spermatophyta</taxon>
        <taxon>Magnoliopsida</taxon>
        <taxon>Magnoliidae</taxon>
        <taxon>Laurales</taxon>
        <taxon>Lauraceae</taxon>
        <taxon>Cinnamomum</taxon>
    </lineage>
</organism>
<dbReference type="PANTHER" id="PTHR34287">
    <property type="entry name" value="OS06G0551500 PROTEIN-RELATED"/>
    <property type="match status" value="1"/>
</dbReference>
<reference evidence="1 2" key="1">
    <citation type="journal article" date="2019" name="Nat. Plants">
        <title>Stout camphor tree genome fills gaps in understanding of flowering plant genome evolution.</title>
        <authorList>
            <person name="Chaw S.M."/>
            <person name="Liu Y.C."/>
            <person name="Wu Y.W."/>
            <person name="Wang H.Y."/>
            <person name="Lin C.I."/>
            <person name="Wu C.S."/>
            <person name="Ke H.M."/>
            <person name="Chang L.Y."/>
            <person name="Hsu C.Y."/>
            <person name="Yang H.T."/>
            <person name="Sudianto E."/>
            <person name="Hsu M.H."/>
            <person name="Wu K.P."/>
            <person name="Wang L.N."/>
            <person name="Leebens-Mack J.H."/>
            <person name="Tsai I.J."/>
        </authorList>
    </citation>
    <scope>NUCLEOTIDE SEQUENCE [LARGE SCALE GENOMIC DNA]</scope>
    <source>
        <strain evidence="2">cv. Chaw 1501</strain>
        <tissue evidence="1">Young leaves</tissue>
    </source>
</reference>
<protein>
    <submittedName>
        <fullName evidence="1">Uncharacterized protein</fullName>
    </submittedName>
</protein>
<dbReference type="PANTHER" id="PTHR34287:SF2">
    <property type="match status" value="1"/>
</dbReference>
<proteinExistence type="predicted"/>
<gene>
    <name evidence="1" type="ORF">CKAN_02687000</name>
</gene>
<sequence length="100" mass="11462">MAENPSLALSQASPIMVELVSRAVSEGLLKKFMDLSEFDFDYKQSGLWSPPVRVGVFMSSAGRICSKDELYVKLKNAREDRHKRNHRIGFFFFCLLLFRG</sequence>
<evidence type="ECO:0000313" key="2">
    <source>
        <dbReference type="Proteomes" id="UP000283530"/>
    </source>
</evidence>
<comment type="caution">
    <text evidence="1">The sequence shown here is derived from an EMBL/GenBank/DDBJ whole genome shotgun (WGS) entry which is preliminary data.</text>
</comment>
<keyword evidence="2" id="KW-1185">Reference proteome</keyword>
<dbReference type="OrthoDB" id="686565at2759"/>
<dbReference type="EMBL" id="QPKB01000013">
    <property type="protein sequence ID" value="RWR97436.1"/>
    <property type="molecule type" value="Genomic_DNA"/>
</dbReference>
<accession>A0A443Q339</accession>